<feature type="domain" description="BD-FAE-like" evidence="2">
    <location>
        <begin position="31"/>
        <end position="248"/>
    </location>
</feature>
<dbReference type="InterPro" id="IPR049492">
    <property type="entry name" value="BD-FAE-like_dom"/>
</dbReference>
<keyword evidence="4" id="KW-1185">Reference proteome</keyword>
<evidence type="ECO:0000259" key="2">
    <source>
        <dbReference type="Pfam" id="PF20434"/>
    </source>
</evidence>
<comment type="caution">
    <text evidence="3">The sequence shown here is derived from an EMBL/GenBank/DDBJ whole genome shotgun (WGS) entry which is preliminary data.</text>
</comment>
<dbReference type="InterPro" id="IPR029058">
    <property type="entry name" value="AB_hydrolase_fold"/>
</dbReference>
<dbReference type="GO" id="GO:0016787">
    <property type="term" value="F:hydrolase activity"/>
    <property type="evidence" value="ECO:0007669"/>
    <property type="project" value="UniProtKB-KW"/>
</dbReference>
<accession>A0A2H9VRJ5</accession>
<dbReference type="EMBL" id="PGFJ01000001">
    <property type="protein sequence ID" value="PJJ83440.1"/>
    <property type="molecule type" value="Genomic_DNA"/>
</dbReference>
<dbReference type="Gene3D" id="3.40.50.1820">
    <property type="entry name" value="alpha/beta hydrolase"/>
    <property type="match status" value="1"/>
</dbReference>
<dbReference type="SUPFAM" id="SSF53474">
    <property type="entry name" value="alpha/beta-Hydrolases"/>
    <property type="match status" value="1"/>
</dbReference>
<dbReference type="InterPro" id="IPR050300">
    <property type="entry name" value="GDXG_lipolytic_enzyme"/>
</dbReference>
<dbReference type="OrthoDB" id="9777975at2"/>
<gene>
    <name evidence="3" type="ORF">CLV57_0422</name>
</gene>
<name>A0A2H9VRJ5_9SPHI</name>
<dbReference type="PANTHER" id="PTHR48081">
    <property type="entry name" value="AB HYDROLASE SUPERFAMILY PROTEIN C4A8.06C"/>
    <property type="match status" value="1"/>
</dbReference>
<dbReference type="RefSeq" id="WP_100339700.1">
    <property type="nucleotide sequence ID" value="NZ_PGFJ01000001.1"/>
</dbReference>
<evidence type="ECO:0000313" key="3">
    <source>
        <dbReference type="EMBL" id="PJJ83440.1"/>
    </source>
</evidence>
<dbReference type="AlphaFoldDB" id="A0A2H9VRJ5"/>
<sequence>MPAISTSNTKSISKQWLDINYADDGKAYHKLDIYLPESAKTVYKPVIVIYGSAWRHNNAKKFGFETLGQPLLDAGFAVISINHRSSADAAWPAQLHDVKAAVRFIRANAHFYNIDTSFIGITGYSSGGHLASVAAVTNGLHKYTVGSATIDVEGSIGNYANAGSAVNAVVDWFAPTDFTRFKDCNTTNGATSPEAALINGDPASNLDMLALLSPLTYVTHNAPHFLLIHGDADELVPHCQSLFFAEKLKKHNLLDELIIVPNGQHGPVTFNHLTFKKMADFFIKSAGV</sequence>
<evidence type="ECO:0000313" key="4">
    <source>
        <dbReference type="Proteomes" id="UP000242687"/>
    </source>
</evidence>
<dbReference type="PANTHER" id="PTHR48081:SF13">
    <property type="entry name" value="ALPHA_BETA HYDROLASE"/>
    <property type="match status" value="1"/>
</dbReference>
<dbReference type="Pfam" id="PF20434">
    <property type="entry name" value="BD-FAE"/>
    <property type="match status" value="1"/>
</dbReference>
<reference evidence="3 4" key="1">
    <citation type="submission" date="2017-11" db="EMBL/GenBank/DDBJ databases">
        <title>Genomic Encyclopedia of Archaeal and Bacterial Type Strains, Phase II (KMG-II): From Individual Species to Whole Genera.</title>
        <authorList>
            <person name="Goeker M."/>
        </authorList>
    </citation>
    <scope>NUCLEOTIDE SEQUENCE [LARGE SCALE GENOMIC DNA]</scope>
    <source>
        <strain evidence="3 4">DSM 28175</strain>
    </source>
</reference>
<evidence type="ECO:0000256" key="1">
    <source>
        <dbReference type="ARBA" id="ARBA00022801"/>
    </source>
</evidence>
<dbReference type="Proteomes" id="UP000242687">
    <property type="component" value="Unassembled WGS sequence"/>
</dbReference>
<keyword evidence="1" id="KW-0378">Hydrolase</keyword>
<proteinExistence type="predicted"/>
<organism evidence="3 4">
    <name type="scientific">Mucilaginibacter auburnensis</name>
    <dbReference type="NCBI Taxonomy" id="1457233"/>
    <lineage>
        <taxon>Bacteria</taxon>
        <taxon>Pseudomonadati</taxon>
        <taxon>Bacteroidota</taxon>
        <taxon>Sphingobacteriia</taxon>
        <taxon>Sphingobacteriales</taxon>
        <taxon>Sphingobacteriaceae</taxon>
        <taxon>Mucilaginibacter</taxon>
    </lineage>
</organism>
<protein>
    <submittedName>
        <fullName evidence="3">Acetyl esterase/lipase</fullName>
    </submittedName>
</protein>